<gene>
    <name evidence="1" type="ORF">ASPSYDRAFT_153531</name>
</gene>
<name>A0A1L9TEW0_9EURO</name>
<proteinExistence type="predicted"/>
<dbReference type="OrthoDB" id="5396831at2759"/>
<accession>A0A1L9TEW0</accession>
<dbReference type="Proteomes" id="UP000184356">
    <property type="component" value="Unassembled WGS sequence"/>
</dbReference>
<dbReference type="RefSeq" id="XP_040701727.1">
    <property type="nucleotide sequence ID" value="XM_040842292.1"/>
</dbReference>
<keyword evidence="2" id="KW-1185">Reference proteome</keyword>
<evidence type="ECO:0000313" key="2">
    <source>
        <dbReference type="Proteomes" id="UP000184356"/>
    </source>
</evidence>
<dbReference type="GeneID" id="63758365"/>
<dbReference type="VEuPathDB" id="FungiDB:ASPSYDRAFT_153531"/>
<organism evidence="1 2">
    <name type="scientific">Aspergillus sydowii CBS 593.65</name>
    <dbReference type="NCBI Taxonomy" id="1036612"/>
    <lineage>
        <taxon>Eukaryota</taxon>
        <taxon>Fungi</taxon>
        <taxon>Dikarya</taxon>
        <taxon>Ascomycota</taxon>
        <taxon>Pezizomycotina</taxon>
        <taxon>Eurotiomycetes</taxon>
        <taxon>Eurotiomycetidae</taxon>
        <taxon>Eurotiales</taxon>
        <taxon>Aspergillaceae</taxon>
        <taxon>Aspergillus</taxon>
        <taxon>Aspergillus subgen. Nidulantes</taxon>
    </lineage>
</organism>
<sequence>MPLLKWCNQWPGGIPSYIRRHEQPVDDVEAATRAWRHFAREQWTETQGVAADQQRRALVERWATADQELRDSYGYQAPEDEPGFEDTENDACLVGHLNHKLNDVYICITAWTPERQALLAKCIVALFSWDRSQSHLTQDMSMLLPFEENGNTNQGDQDIVGSFKFRQSVARPNFLDMHMAQDGTVLFTDDAPKLIIDDRTLETGLALWVEFATNGAPGRAYRSQMLIEDFAYLFLEVYSNMDPLRNVLDQMGEDEEHEDPDVVLEDQPVDMRRPFAEVYIVGTYDGENGHEQKKEELYHQLDRYVPGFREAEDQGNGLAIGYALERILADEGGPLRITDAAEDHERNLDAS</sequence>
<protein>
    <submittedName>
        <fullName evidence="1">Uncharacterized protein</fullName>
    </submittedName>
</protein>
<evidence type="ECO:0000313" key="1">
    <source>
        <dbReference type="EMBL" id="OJJ57921.1"/>
    </source>
</evidence>
<dbReference type="STRING" id="1036612.A0A1L9TEW0"/>
<dbReference type="AlphaFoldDB" id="A0A1L9TEW0"/>
<reference evidence="2" key="1">
    <citation type="journal article" date="2017" name="Genome Biol.">
        <title>Comparative genomics reveals high biological diversity and specific adaptations in the industrially and medically important fungal genus Aspergillus.</title>
        <authorList>
            <person name="de Vries R.P."/>
            <person name="Riley R."/>
            <person name="Wiebenga A."/>
            <person name="Aguilar-Osorio G."/>
            <person name="Amillis S."/>
            <person name="Uchima C.A."/>
            <person name="Anderluh G."/>
            <person name="Asadollahi M."/>
            <person name="Askin M."/>
            <person name="Barry K."/>
            <person name="Battaglia E."/>
            <person name="Bayram O."/>
            <person name="Benocci T."/>
            <person name="Braus-Stromeyer S.A."/>
            <person name="Caldana C."/>
            <person name="Canovas D."/>
            <person name="Cerqueira G.C."/>
            <person name="Chen F."/>
            <person name="Chen W."/>
            <person name="Choi C."/>
            <person name="Clum A."/>
            <person name="Dos Santos R.A."/>
            <person name="Damasio A.R."/>
            <person name="Diallinas G."/>
            <person name="Emri T."/>
            <person name="Fekete E."/>
            <person name="Flipphi M."/>
            <person name="Freyberg S."/>
            <person name="Gallo A."/>
            <person name="Gournas C."/>
            <person name="Habgood R."/>
            <person name="Hainaut M."/>
            <person name="Harispe M.L."/>
            <person name="Henrissat B."/>
            <person name="Hilden K.S."/>
            <person name="Hope R."/>
            <person name="Hossain A."/>
            <person name="Karabika E."/>
            <person name="Karaffa L."/>
            <person name="Karanyi Z."/>
            <person name="Krasevec N."/>
            <person name="Kuo A."/>
            <person name="Kusch H."/>
            <person name="LaButti K."/>
            <person name="Lagendijk E.L."/>
            <person name="Lapidus A."/>
            <person name="Levasseur A."/>
            <person name="Lindquist E."/>
            <person name="Lipzen A."/>
            <person name="Logrieco A.F."/>
            <person name="MacCabe A."/>
            <person name="Maekelae M.R."/>
            <person name="Malavazi I."/>
            <person name="Melin P."/>
            <person name="Meyer V."/>
            <person name="Mielnichuk N."/>
            <person name="Miskei M."/>
            <person name="Molnar A.P."/>
            <person name="Mule G."/>
            <person name="Ngan C.Y."/>
            <person name="Orejas M."/>
            <person name="Orosz E."/>
            <person name="Ouedraogo J.P."/>
            <person name="Overkamp K.M."/>
            <person name="Park H.-S."/>
            <person name="Perrone G."/>
            <person name="Piumi F."/>
            <person name="Punt P.J."/>
            <person name="Ram A.F."/>
            <person name="Ramon A."/>
            <person name="Rauscher S."/>
            <person name="Record E."/>
            <person name="Riano-Pachon D.M."/>
            <person name="Robert V."/>
            <person name="Roehrig J."/>
            <person name="Ruller R."/>
            <person name="Salamov A."/>
            <person name="Salih N.S."/>
            <person name="Samson R.A."/>
            <person name="Sandor E."/>
            <person name="Sanguinetti M."/>
            <person name="Schuetze T."/>
            <person name="Sepcic K."/>
            <person name="Shelest E."/>
            <person name="Sherlock G."/>
            <person name="Sophianopoulou V."/>
            <person name="Squina F.M."/>
            <person name="Sun H."/>
            <person name="Susca A."/>
            <person name="Todd R.B."/>
            <person name="Tsang A."/>
            <person name="Unkles S.E."/>
            <person name="van de Wiele N."/>
            <person name="van Rossen-Uffink D."/>
            <person name="Oliveira J.V."/>
            <person name="Vesth T.C."/>
            <person name="Visser J."/>
            <person name="Yu J.-H."/>
            <person name="Zhou M."/>
            <person name="Andersen M.R."/>
            <person name="Archer D.B."/>
            <person name="Baker S.E."/>
            <person name="Benoit I."/>
            <person name="Brakhage A.A."/>
            <person name="Braus G.H."/>
            <person name="Fischer R."/>
            <person name="Frisvad J.C."/>
            <person name="Goldman G.H."/>
            <person name="Houbraken J."/>
            <person name="Oakley B."/>
            <person name="Pocsi I."/>
            <person name="Scazzocchio C."/>
            <person name="Seiboth B."/>
            <person name="vanKuyk P.A."/>
            <person name="Wortman J."/>
            <person name="Dyer P.S."/>
            <person name="Grigoriev I.V."/>
        </authorList>
    </citation>
    <scope>NUCLEOTIDE SEQUENCE [LARGE SCALE GENOMIC DNA]</scope>
    <source>
        <strain evidence="2">CBS 593.65</strain>
    </source>
</reference>
<dbReference type="EMBL" id="KV878587">
    <property type="protein sequence ID" value="OJJ57921.1"/>
    <property type="molecule type" value="Genomic_DNA"/>
</dbReference>